<accession>A0A511W3X6</accession>
<protein>
    <recommendedName>
        <fullName evidence="1">SpoVR protein-like N-terminal domain-containing protein</fullName>
    </recommendedName>
</protein>
<feature type="domain" description="SpoVR protein-like N-terminal" evidence="1">
    <location>
        <begin position="158"/>
        <end position="237"/>
    </location>
</feature>
<gene>
    <name evidence="2" type="ORF">AHA02nite_15560</name>
</gene>
<dbReference type="EMBL" id="BJYA01000010">
    <property type="protein sequence ID" value="GEN45780.1"/>
    <property type="molecule type" value="Genomic_DNA"/>
</dbReference>
<dbReference type="RefSeq" id="WP_146816003.1">
    <property type="nucleotide sequence ID" value="NZ_BJYA01000010.1"/>
</dbReference>
<dbReference type="OrthoDB" id="9784270at2"/>
<dbReference type="PANTHER" id="PTHR30029">
    <property type="entry name" value="STAGE V SPORULATION PROTEIN R"/>
    <property type="match status" value="1"/>
</dbReference>
<evidence type="ECO:0000313" key="2">
    <source>
        <dbReference type="EMBL" id="GEN45780.1"/>
    </source>
</evidence>
<evidence type="ECO:0000259" key="1">
    <source>
        <dbReference type="Pfam" id="PF04293"/>
    </source>
</evidence>
<evidence type="ECO:0000313" key="3">
    <source>
        <dbReference type="Proteomes" id="UP000321440"/>
    </source>
</evidence>
<feature type="domain" description="SpoVR protein-like N-terminal" evidence="1">
    <location>
        <begin position="67"/>
        <end position="144"/>
    </location>
</feature>
<keyword evidence="3" id="KW-1185">Reference proteome</keyword>
<dbReference type="Proteomes" id="UP000321440">
    <property type="component" value="Unassembled WGS sequence"/>
</dbReference>
<dbReference type="Pfam" id="PF04293">
    <property type="entry name" value="SpoVR"/>
    <property type="match status" value="2"/>
</dbReference>
<dbReference type="PANTHER" id="PTHR30029:SF2">
    <property type="entry name" value="STAGE V SPORULATION PROTEIN R"/>
    <property type="match status" value="1"/>
</dbReference>
<reference evidence="2 3" key="1">
    <citation type="submission" date="2019-07" db="EMBL/GenBank/DDBJ databases">
        <title>Whole genome shotgun sequence of Alkalibacillus haloalkaliphilus NBRC 103110.</title>
        <authorList>
            <person name="Hosoyama A."/>
            <person name="Uohara A."/>
            <person name="Ohji S."/>
            <person name="Ichikawa N."/>
        </authorList>
    </citation>
    <scope>NUCLEOTIDE SEQUENCE [LARGE SCALE GENOMIC DNA]</scope>
    <source>
        <strain evidence="2 3">NBRC 103110</strain>
    </source>
</reference>
<dbReference type="AlphaFoldDB" id="A0A511W3X6"/>
<organism evidence="2 3">
    <name type="scientific">Alkalibacillus haloalkaliphilus</name>
    <dbReference type="NCBI Taxonomy" id="94136"/>
    <lineage>
        <taxon>Bacteria</taxon>
        <taxon>Bacillati</taxon>
        <taxon>Bacillota</taxon>
        <taxon>Bacilli</taxon>
        <taxon>Bacillales</taxon>
        <taxon>Bacillaceae</taxon>
        <taxon>Alkalibacillus</taxon>
    </lineage>
</organism>
<dbReference type="InterPro" id="IPR056174">
    <property type="entry name" value="SpoVR_N"/>
</dbReference>
<name>A0A511W3X6_9BACI</name>
<sequence length="350" mass="40980">MNSSYEKLKESCSLVGLEPEPFKIITIDREELDLLQAKGYQKRLYQPKKTSREHYVAEMFDQIDKTAYINESNDQILNLLILAHSFGHSHFSHYNKYLKDQAENMRKKLFHHRRIFDEAIRIYGYAEVVSFLSKMNELFDLIHVTTLNLDSLINRLNLCRHKRELANMVANEAKYFEAVSQTKIMNEGWATYHQIPLIKKAGLMNLEIGLTELQLYERPRYGLNLYKLGKAMWEEVDPNKSGNVVKTYRDAHFINRYYSEAIHNEQKIAFVKGKQIESDYIKVKQQLIHSALYNGKVRVQVDDALSDSTESLTIRFQPSPNSSKQISKLKGVMRNYFKTKLYIKPNPVKI</sequence>
<comment type="caution">
    <text evidence="2">The sequence shown here is derived from an EMBL/GenBank/DDBJ whole genome shotgun (WGS) entry which is preliminary data.</text>
</comment>
<dbReference type="InterPro" id="IPR007390">
    <property type="entry name" value="Spore_V_R"/>
</dbReference>
<proteinExistence type="predicted"/>